<reference evidence="1 2" key="1">
    <citation type="submission" date="2015-09" db="EMBL/GenBank/DDBJ databases">
        <title>Draft genome of a European isolate of the apple canker pathogen Neonectria ditissima.</title>
        <authorList>
            <person name="Gomez-Cortecero A."/>
            <person name="Harrison R.J."/>
            <person name="Armitage A.D."/>
        </authorList>
    </citation>
    <scope>NUCLEOTIDE SEQUENCE [LARGE SCALE GENOMIC DNA]</scope>
    <source>
        <strain evidence="1 2">R09/05</strain>
    </source>
</reference>
<name>A0A0P7BHP7_9HYPO</name>
<sequence>MDMLTKGWLGQAIRERYAFDGRVEANASGINVVGYNNLPIDDLVAEHMQGYLEDDDDRLTHTNETLRAALANAQDPGHDLLQTLVDLMDTY</sequence>
<dbReference type="AlphaFoldDB" id="A0A0P7BHP7"/>
<evidence type="ECO:0000313" key="2">
    <source>
        <dbReference type="Proteomes" id="UP000050424"/>
    </source>
</evidence>
<keyword evidence="2" id="KW-1185">Reference proteome</keyword>
<accession>A0A0P7BHP7</accession>
<dbReference type="Proteomes" id="UP000050424">
    <property type="component" value="Unassembled WGS sequence"/>
</dbReference>
<evidence type="ECO:0000313" key="1">
    <source>
        <dbReference type="EMBL" id="KPM39763.1"/>
    </source>
</evidence>
<dbReference type="EMBL" id="LKCW01000099">
    <property type="protein sequence ID" value="KPM39763.1"/>
    <property type="molecule type" value="Genomic_DNA"/>
</dbReference>
<organism evidence="1 2">
    <name type="scientific">Neonectria ditissima</name>
    <dbReference type="NCBI Taxonomy" id="78410"/>
    <lineage>
        <taxon>Eukaryota</taxon>
        <taxon>Fungi</taxon>
        <taxon>Dikarya</taxon>
        <taxon>Ascomycota</taxon>
        <taxon>Pezizomycotina</taxon>
        <taxon>Sordariomycetes</taxon>
        <taxon>Hypocreomycetidae</taxon>
        <taxon>Hypocreales</taxon>
        <taxon>Nectriaceae</taxon>
        <taxon>Neonectria</taxon>
    </lineage>
</organism>
<comment type="caution">
    <text evidence="1">The sequence shown here is derived from an EMBL/GenBank/DDBJ whole genome shotgun (WGS) entry which is preliminary data.</text>
</comment>
<dbReference type="OrthoDB" id="3901509at2759"/>
<protein>
    <submittedName>
        <fullName evidence="1">Uncharacterized protein</fullName>
    </submittedName>
</protein>
<gene>
    <name evidence="1" type="ORF">AK830_g6818</name>
</gene>
<proteinExistence type="predicted"/>